<evidence type="ECO:0000256" key="6">
    <source>
        <dbReference type="ARBA" id="ARBA00023157"/>
    </source>
</evidence>
<comment type="caution">
    <text evidence="9">The sequence shown here is derived from an EMBL/GenBank/DDBJ whole genome shotgun (WGS) entry which is preliminary data.</text>
</comment>
<dbReference type="PANTHER" id="PTHR14356">
    <property type="entry name" value="INTERLEUKIN-15-RELATED"/>
    <property type="match status" value="1"/>
</dbReference>
<dbReference type="GO" id="GO:0005615">
    <property type="term" value="C:extracellular space"/>
    <property type="evidence" value="ECO:0007669"/>
    <property type="project" value="UniProtKB-KW"/>
</dbReference>
<comment type="subcellular location">
    <subcellularLocation>
        <location evidence="1">Secreted</location>
    </subcellularLocation>
</comment>
<proteinExistence type="inferred from homology"/>
<evidence type="ECO:0000256" key="3">
    <source>
        <dbReference type="ARBA" id="ARBA00022514"/>
    </source>
</evidence>
<evidence type="ECO:0000256" key="5">
    <source>
        <dbReference type="ARBA" id="ARBA00022729"/>
    </source>
</evidence>
<evidence type="ECO:0000313" key="9">
    <source>
        <dbReference type="EMBL" id="KAI7801504.1"/>
    </source>
</evidence>
<organism evidence="9 10">
    <name type="scientific">Triplophysa rosa</name>
    <name type="common">Cave loach</name>
    <dbReference type="NCBI Taxonomy" id="992332"/>
    <lineage>
        <taxon>Eukaryota</taxon>
        <taxon>Metazoa</taxon>
        <taxon>Chordata</taxon>
        <taxon>Craniata</taxon>
        <taxon>Vertebrata</taxon>
        <taxon>Euteleostomi</taxon>
        <taxon>Actinopterygii</taxon>
        <taxon>Neopterygii</taxon>
        <taxon>Teleostei</taxon>
        <taxon>Ostariophysi</taxon>
        <taxon>Cypriniformes</taxon>
        <taxon>Nemacheilidae</taxon>
        <taxon>Triplophysa</taxon>
    </lineage>
</organism>
<evidence type="ECO:0000256" key="8">
    <source>
        <dbReference type="SAM" id="SignalP"/>
    </source>
</evidence>
<protein>
    <recommendedName>
        <fullName evidence="7">Interleukin</fullName>
    </recommendedName>
</protein>
<dbReference type="SUPFAM" id="SSF47266">
    <property type="entry name" value="4-helical cytokines"/>
    <property type="match status" value="1"/>
</dbReference>
<keyword evidence="10" id="KW-1185">Reference proteome</keyword>
<dbReference type="Gene3D" id="1.20.1250.70">
    <property type="entry name" value="Interleukin-15/Interleukin-21"/>
    <property type="match status" value="2"/>
</dbReference>
<evidence type="ECO:0000256" key="2">
    <source>
        <dbReference type="ARBA" id="ARBA00006050"/>
    </source>
</evidence>
<comment type="similarity">
    <text evidence="2 7">Belongs to the IL-15/IL-21 family.</text>
</comment>
<dbReference type="Pfam" id="PF02372">
    <property type="entry name" value="IL15"/>
    <property type="match status" value="1"/>
</dbReference>
<dbReference type="Proteomes" id="UP001059041">
    <property type="component" value="Linkage Group LG13"/>
</dbReference>
<gene>
    <name evidence="9" type="ORF">IRJ41_017389</name>
</gene>
<reference evidence="9" key="1">
    <citation type="submission" date="2021-02" db="EMBL/GenBank/DDBJ databases">
        <title>Comparative genomics reveals that relaxation of natural selection precedes convergent phenotypic evolution of cavefish.</title>
        <authorList>
            <person name="Peng Z."/>
        </authorList>
    </citation>
    <scope>NUCLEOTIDE SEQUENCE</scope>
    <source>
        <tissue evidence="9">Muscle</tissue>
    </source>
</reference>
<evidence type="ECO:0000256" key="4">
    <source>
        <dbReference type="ARBA" id="ARBA00022525"/>
    </source>
</evidence>
<keyword evidence="5 8" id="KW-0732">Signal</keyword>
<keyword evidence="6" id="KW-1015">Disulfide bond</keyword>
<keyword evidence="4" id="KW-0964">Secreted</keyword>
<dbReference type="GO" id="GO:0005125">
    <property type="term" value="F:cytokine activity"/>
    <property type="evidence" value="ECO:0007669"/>
    <property type="project" value="UniProtKB-KW"/>
</dbReference>
<sequence>MSSLPWICAVTLALLCCLTAQPLKPNSLLIEIKNFSDTVENDTCWKDIVNPTFYAPVDVKKDCVHSALDCYIKEFHVLVEECQSESEQNIEDAADDLMTQLEDLKKVRNICSAPTQLFHDLDNVRSAICSHESFSFALISQSDTSCTDFACEVFPQKPFKEFLNNMKTLLQQITALSNPV</sequence>
<accession>A0A9W7TT67</accession>
<dbReference type="InterPro" id="IPR009079">
    <property type="entry name" value="4_helix_cytokine-like_core"/>
</dbReference>
<evidence type="ECO:0000256" key="1">
    <source>
        <dbReference type="ARBA" id="ARBA00004613"/>
    </source>
</evidence>
<dbReference type="GO" id="GO:0005126">
    <property type="term" value="F:cytokine receptor binding"/>
    <property type="evidence" value="ECO:0007669"/>
    <property type="project" value="InterPro"/>
</dbReference>
<dbReference type="GO" id="GO:0006955">
    <property type="term" value="P:immune response"/>
    <property type="evidence" value="ECO:0007669"/>
    <property type="project" value="InterPro"/>
</dbReference>
<feature type="chain" id="PRO_5040793851" description="Interleukin" evidence="8">
    <location>
        <begin position="21"/>
        <end position="180"/>
    </location>
</feature>
<evidence type="ECO:0000313" key="10">
    <source>
        <dbReference type="Proteomes" id="UP001059041"/>
    </source>
</evidence>
<feature type="signal peptide" evidence="8">
    <location>
        <begin position="1"/>
        <end position="20"/>
    </location>
</feature>
<keyword evidence="3 7" id="KW-0202">Cytokine</keyword>
<name>A0A9W7TT67_TRIRA</name>
<dbReference type="InterPro" id="IPR003443">
    <property type="entry name" value="IL-15/IL-21_fam"/>
</dbReference>
<evidence type="ECO:0000256" key="7">
    <source>
        <dbReference type="RuleBase" id="RU003453"/>
    </source>
</evidence>
<dbReference type="EMBL" id="JAFHDT010000013">
    <property type="protein sequence ID" value="KAI7801504.1"/>
    <property type="molecule type" value="Genomic_DNA"/>
</dbReference>
<dbReference type="AlphaFoldDB" id="A0A9W7TT67"/>